<dbReference type="HOGENOM" id="CLU_197451_0_0_9"/>
<proteinExistence type="predicted"/>
<dbReference type="SUPFAM" id="SSF100985">
    <property type="entry name" value="Sporulation inhibitor Sda"/>
    <property type="match status" value="1"/>
</dbReference>
<evidence type="ECO:0000313" key="2">
    <source>
        <dbReference type="Proteomes" id="UP000000742"/>
    </source>
</evidence>
<dbReference type="eggNOG" id="ENOG5033C8I">
    <property type="taxonomic scope" value="Bacteria"/>
</dbReference>
<accession>B7GKA3</accession>
<keyword evidence="1" id="KW-0418">Kinase</keyword>
<dbReference type="Proteomes" id="UP000000742">
    <property type="component" value="Chromosome"/>
</dbReference>
<dbReference type="Gene3D" id="1.10.287.1100">
    <property type="entry name" value="Sporulation inhibitor A"/>
    <property type="match status" value="1"/>
</dbReference>
<dbReference type="Pfam" id="PF08970">
    <property type="entry name" value="Sda"/>
    <property type="match status" value="1"/>
</dbReference>
<dbReference type="InterPro" id="IPR015064">
    <property type="entry name" value="Sda"/>
</dbReference>
<sequence>MYTFSFVYRGGEKMKCLPDDLLIESYYKAKELQLSKEFIQLIEREIFRRRLHHKLKQTS</sequence>
<dbReference type="AlphaFoldDB" id="B7GKA3"/>
<dbReference type="InterPro" id="IPR036916">
    <property type="entry name" value="Sda_sf"/>
</dbReference>
<dbReference type="KEGG" id="afl:Aflv_0810"/>
<dbReference type="EMBL" id="CP000922">
    <property type="protein sequence ID" value="ACJ33188.1"/>
    <property type="molecule type" value="Genomic_DNA"/>
</dbReference>
<keyword evidence="1" id="KW-0808">Transferase</keyword>
<dbReference type="GO" id="GO:0016301">
    <property type="term" value="F:kinase activity"/>
    <property type="evidence" value="ECO:0007669"/>
    <property type="project" value="UniProtKB-KW"/>
</dbReference>
<name>B7GKA3_ANOFW</name>
<reference evidence="1 2" key="1">
    <citation type="journal article" date="2008" name="Genome Biol.">
        <title>Encapsulated in silica: genome, proteome and physiology of the thermophilic bacterium Anoxybacillus flavithermus WK1.</title>
        <authorList>
            <person name="Saw J.H."/>
            <person name="Mountain B.W."/>
            <person name="Feng L."/>
            <person name="Omelchenko M.V."/>
            <person name="Hou S."/>
            <person name="Saito J.A."/>
            <person name="Stott M.B."/>
            <person name="Li D."/>
            <person name="Zhao G."/>
            <person name="Wu J."/>
            <person name="Galperin M.Y."/>
            <person name="Koonin E.V."/>
            <person name="Makarova K.S."/>
            <person name="Wolf Y.I."/>
            <person name="Rigden D.J."/>
            <person name="Dunfield P.F."/>
            <person name="Wang L."/>
            <person name="Alam M."/>
        </authorList>
    </citation>
    <scope>NUCLEOTIDE SEQUENCE [LARGE SCALE GENOMIC DNA]</scope>
    <source>
        <strain evidence="2">DSM 21510 / WK1</strain>
    </source>
</reference>
<dbReference type="STRING" id="491915.Aflv_0810"/>
<protein>
    <submittedName>
        <fullName evidence="1">Histidine kinase KinA inhibitor Sda</fullName>
    </submittedName>
</protein>
<evidence type="ECO:0000313" key="1">
    <source>
        <dbReference type="EMBL" id="ACJ33188.1"/>
    </source>
</evidence>
<organism evidence="1 2">
    <name type="scientific">Anoxybacillus flavithermus (strain DSM 21510 / WK1)</name>
    <dbReference type="NCBI Taxonomy" id="491915"/>
    <lineage>
        <taxon>Bacteria</taxon>
        <taxon>Bacillati</taxon>
        <taxon>Bacillota</taxon>
        <taxon>Bacilli</taxon>
        <taxon>Bacillales</taxon>
        <taxon>Anoxybacillaceae</taxon>
        <taxon>Anoxybacillus</taxon>
    </lineage>
</organism>
<gene>
    <name evidence="1" type="primary">sda</name>
    <name evidence="1" type="ordered locus">Aflv_0810</name>
</gene>